<feature type="region of interest" description="Disordered" evidence="1">
    <location>
        <begin position="138"/>
        <end position="181"/>
    </location>
</feature>
<evidence type="ECO:0000259" key="3">
    <source>
        <dbReference type="Pfam" id="PF23636"/>
    </source>
</evidence>
<accession>A0ABP6MXS5</accession>
<feature type="transmembrane region" description="Helical" evidence="2">
    <location>
        <begin position="21"/>
        <end position="42"/>
    </location>
</feature>
<feature type="domain" description="DUF7144" evidence="3">
    <location>
        <begin position="19"/>
        <end position="131"/>
    </location>
</feature>
<evidence type="ECO:0000313" key="4">
    <source>
        <dbReference type="EMBL" id="GAA3128318.1"/>
    </source>
</evidence>
<gene>
    <name evidence="4" type="ORF">GCM10010449_56980</name>
</gene>
<evidence type="ECO:0000256" key="1">
    <source>
        <dbReference type="SAM" id="MobiDB-lite"/>
    </source>
</evidence>
<evidence type="ECO:0000313" key="5">
    <source>
        <dbReference type="Proteomes" id="UP001501637"/>
    </source>
</evidence>
<reference evidence="5" key="1">
    <citation type="journal article" date="2019" name="Int. J. Syst. Evol. Microbiol.">
        <title>The Global Catalogue of Microorganisms (GCM) 10K type strain sequencing project: providing services to taxonomists for standard genome sequencing and annotation.</title>
        <authorList>
            <consortium name="The Broad Institute Genomics Platform"/>
            <consortium name="The Broad Institute Genome Sequencing Center for Infectious Disease"/>
            <person name="Wu L."/>
            <person name="Ma J."/>
        </authorList>
    </citation>
    <scope>NUCLEOTIDE SEQUENCE [LARGE SCALE GENOMIC DNA]</scope>
    <source>
        <strain evidence="5">JCM 9092</strain>
    </source>
</reference>
<protein>
    <recommendedName>
        <fullName evidence="3">DUF7144 domain-containing protein</fullName>
    </recommendedName>
</protein>
<dbReference type="InterPro" id="IPR055568">
    <property type="entry name" value="DUF7144"/>
</dbReference>
<keyword evidence="5" id="KW-1185">Reference proteome</keyword>
<dbReference type="Proteomes" id="UP001501637">
    <property type="component" value="Unassembled WGS sequence"/>
</dbReference>
<dbReference type="EMBL" id="BAAAUG010000116">
    <property type="protein sequence ID" value="GAA3128318.1"/>
    <property type="molecule type" value="Genomic_DNA"/>
</dbReference>
<keyword evidence="2" id="KW-0812">Transmembrane</keyword>
<feature type="transmembrane region" description="Helical" evidence="2">
    <location>
        <begin position="62"/>
        <end position="81"/>
    </location>
</feature>
<dbReference type="Pfam" id="PF23636">
    <property type="entry name" value="DUF7144"/>
    <property type="match status" value="1"/>
</dbReference>
<feature type="transmembrane region" description="Helical" evidence="2">
    <location>
        <begin position="111"/>
        <end position="128"/>
    </location>
</feature>
<sequence length="181" mass="18681">MSSGTSNPRGESLWASGGTMFAGVLMLVYGILGILEGIAGIAKDDVYARIGDYVYKFNLTTWGWIHLVLGILIAVTGYGILKGATWGKAGGVALASLAVVVHFMWLPYQPIWALISIAIGIFVIWALCTDHSDRDAHRGGQAAGGWGARSTSTGPGPFAEGSGGADPGPPGGQDRTPPAAP</sequence>
<proteinExistence type="predicted"/>
<keyword evidence="2" id="KW-1133">Transmembrane helix</keyword>
<evidence type="ECO:0000256" key="2">
    <source>
        <dbReference type="SAM" id="Phobius"/>
    </source>
</evidence>
<feature type="transmembrane region" description="Helical" evidence="2">
    <location>
        <begin position="88"/>
        <end position="105"/>
    </location>
</feature>
<name>A0ABP6MXS5_9ACTN</name>
<comment type="caution">
    <text evidence="4">The sequence shown here is derived from an EMBL/GenBank/DDBJ whole genome shotgun (WGS) entry which is preliminary data.</text>
</comment>
<organism evidence="4 5">
    <name type="scientific">Streptomyces rectiviolaceus</name>
    <dbReference type="NCBI Taxonomy" id="332591"/>
    <lineage>
        <taxon>Bacteria</taxon>
        <taxon>Bacillati</taxon>
        <taxon>Actinomycetota</taxon>
        <taxon>Actinomycetes</taxon>
        <taxon>Kitasatosporales</taxon>
        <taxon>Streptomycetaceae</taxon>
        <taxon>Streptomyces</taxon>
    </lineage>
</organism>
<keyword evidence="2" id="KW-0472">Membrane</keyword>